<proteinExistence type="inferred from homology"/>
<keyword evidence="2" id="KW-0067">ATP-binding</keyword>
<comment type="catalytic activity">
    <reaction evidence="2">
        <text>beta-D-GlcNAc-(1-&gt;4)-Mur2Ac(oyl-L-Ala-gamma-D-Glu-L-Lys-D-Ala-D-Ala)-di-trans,octa-cis-undecaprenyl diphosphate + L-glutamine + ATP + H2O = beta-D-GlcNAc-(1-&gt;4)-Mur2Ac(oyl-L-Ala-D-isoglutaminyl-L-Lys-D-Ala-D-Ala)-di-trans,octa-cis-undecaprenyl diphosphate + L-glutamate + ADP + phosphate + H(+)</text>
        <dbReference type="Rhea" id="RHEA:57928"/>
        <dbReference type="ChEBI" id="CHEBI:15377"/>
        <dbReference type="ChEBI" id="CHEBI:15378"/>
        <dbReference type="ChEBI" id="CHEBI:29985"/>
        <dbReference type="ChEBI" id="CHEBI:30616"/>
        <dbReference type="ChEBI" id="CHEBI:43474"/>
        <dbReference type="ChEBI" id="CHEBI:58359"/>
        <dbReference type="ChEBI" id="CHEBI:60033"/>
        <dbReference type="ChEBI" id="CHEBI:62233"/>
        <dbReference type="ChEBI" id="CHEBI:456216"/>
        <dbReference type="EC" id="6.3.5.13"/>
    </reaction>
</comment>
<dbReference type="AlphaFoldDB" id="A0A371IP36"/>
<keyword evidence="2" id="KW-0573">Peptidoglycan synthesis</keyword>
<dbReference type="SUPFAM" id="SSF53623">
    <property type="entry name" value="MurD-like peptide ligases, catalytic domain"/>
    <property type="match status" value="1"/>
</dbReference>
<feature type="binding site" evidence="2">
    <location>
        <position position="230"/>
    </location>
    <ligand>
        <name>Zn(2+)</name>
        <dbReference type="ChEBI" id="CHEBI:29105"/>
    </ligand>
</feature>
<keyword evidence="2" id="KW-0133">Cell shape</keyword>
<sequence length="433" mass="48527">MQKLALIVGKIIYKLLKLTGKRGGSLPGKIAIKICPDLLKYFTYPKTTILVTGTNGKTSTTNMIAQIFAKTGQKTITNSRGDNIINGISSLLIKNSALNFKVNAKILVLEVDELTLAKYLPMINSSDVVVTNFFRDQLDRSGEMETIITKIELALQNYTGRLFLNQDDPNVKRLLLKAKANQIISFGLDLKSDKTQKDAQEGKFCPVCKAPIVYESHVYSHLGKYACKNCDFGWSEPEFYAKNIDLQKMNVNGQDYYFSFDATYHVYNTLCAVAVAKTYSIETDLINAVTKNFALGIGRMEKITIAGRALLLNLVKNPTGTNEIIKCIEKHQGKKALLLLLNDNHADGTDVSWIWDVNFEDLTDVEKIITTGKRSYDMALRFKLSQITQSIDVKNDHNDAISELLSCKDCELYVISTYTGLFTLRDELLAFDK</sequence>
<evidence type="ECO:0000313" key="5">
    <source>
        <dbReference type="EMBL" id="RDY22253.1"/>
    </source>
</evidence>
<comment type="pathway">
    <text evidence="1 2">Cell wall biogenesis; peptidoglycan biosynthesis.</text>
</comment>
<dbReference type="InterPro" id="IPR013564">
    <property type="entry name" value="MurT_C"/>
</dbReference>
<keyword evidence="2" id="KW-0436">Ligase</keyword>
<comment type="function">
    <text evidence="2">The lipid II isoglutaminyl synthase complex catalyzes the formation of alpha-D-isoglutamine in the cell wall lipid II stem peptide. The MurT subunit catalyzes the ATP-dependent amidation of D-glutamate residue of lipid II, converting it to an isoglutamine residue.</text>
</comment>
<keyword evidence="2" id="KW-0547">Nucleotide-binding</keyword>
<keyword evidence="6" id="KW-1185">Reference proteome</keyword>
<dbReference type="InterPro" id="IPR043703">
    <property type="entry name" value="Lipid_II_synth_MurT"/>
</dbReference>
<keyword evidence="2" id="KW-0479">Metal-binding</keyword>
<dbReference type="Pfam" id="PF08353">
    <property type="entry name" value="MurT_C"/>
    <property type="match status" value="1"/>
</dbReference>
<dbReference type="GO" id="GO:0008270">
    <property type="term" value="F:zinc ion binding"/>
    <property type="evidence" value="ECO:0007669"/>
    <property type="project" value="UniProtKB-UniRule"/>
</dbReference>
<accession>A0A371IP36</accession>
<evidence type="ECO:0000259" key="3">
    <source>
        <dbReference type="Pfam" id="PF08245"/>
    </source>
</evidence>
<dbReference type="Proteomes" id="UP000093352">
    <property type="component" value="Unassembled WGS sequence"/>
</dbReference>
<dbReference type="GO" id="GO:0009252">
    <property type="term" value="P:peptidoglycan biosynthetic process"/>
    <property type="evidence" value="ECO:0007669"/>
    <property type="project" value="UniProtKB-UniRule"/>
</dbReference>
<dbReference type="Gene3D" id="3.40.1190.10">
    <property type="entry name" value="Mur-like, catalytic domain"/>
    <property type="match status" value="1"/>
</dbReference>
<feature type="binding site" evidence="2">
    <location>
        <position position="205"/>
    </location>
    <ligand>
        <name>Zn(2+)</name>
        <dbReference type="ChEBI" id="CHEBI:29105"/>
    </ligand>
</feature>
<evidence type="ECO:0000256" key="1">
    <source>
        <dbReference type="ARBA" id="ARBA00004752"/>
    </source>
</evidence>
<comment type="subunit">
    <text evidence="2">Forms a heterodimer with GatD.</text>
</comment>
<feature type="binding site" evidence="2">
    <location>
        <position position="227"/>
    </location>
    <ligand>
        <name>Zn(2+)</name>
        <dbReference type="ChEBI" id="CHEBI:29105"/>
    </ligand>
</feature>
<comment type="caution">
    <text evidence="5">The sequence shown here is derived from an EMBL/GenBank/DDBJ whole genome shotgun (WGS) entry which is preliminary data.</text>
</comment>
<dbReference type="InterPro" id="IPR036565">
    <property type="entry name" value="Mur-like_cat_sf"/>
</dbReference>
<dbReference type="GO" id="GO:0140282">
    <property type="term" value="F:carbon-nitrogen ligase activity on lipid II"/>
    <property type="evidence" value="ECO:0007669"/>
    <property type="project" value="UniProtKB-UniRule"/>
</dbReference>
<protein>
    <recommendedName>
        <fullName evidence="2">Lipid II isoglutaminyl synthase (glutamine-hydrolyzing) subunit MurT</fullName>
        <ecNumber evidence="2">6.3.5.13</ecNumber>
    </recommendedName>
</protein>
<feature type="domain" description="Mur ligase central" evidence="3">
    <location>
        <begin position="51"/>
        <end position="202"/>
    </location>
</feature>
<evidence type="ECO:0000313" key="6">
    <source>
        <dbReference type="Proteomes" id="UP000093352"/>
    </source>
</evidence>
<dbReference type="GO" id="GO:0008360">
    <property type="term" value="P:regulation of cell shape"/>
    <property type="evidence" value="ECO:0007669"/>
    <property type="project" value="UniProtKB-KW"/>
</dbReference>
<keyword evidence="2" id="KW-0862">Zinc</keyword>
<evidence type="ECO:0000256" key="2">
    <source>
        <dbReference type="HAMAP-Rule" id="MF_02214"/>
    </source>
</evidence>
<dbReference type="PANTHER" id="PTHR23135:SF7">
    <property type="entry name" value="LIPID II ISOGLUTAMINYL SYNTHASE (GLUTAMINE-HYDROLYZING) SUBUNIT MURT"/>
    <property type="match status" value="1"/>
</dbReference>
<dbReference type="STRING" id="1871336.BBG48_00915"/>
<dbReference type="EMBL" id="MBEW02000001">
    <property type="protein sequence ID" value="RDY22253.1"/>
    <property type="molecule type" value="Genomic_DNA"/>
</dbReference>
<dbReference type="GO" id="GO:0005524">
    <property type="term" value="F:ATP binding"/>
    <property type="evidence" value="ECO:0007669"/>
    <property type="project" value="UniProtKB-UniRule"/>
</dbReference>
<organism evidence="5 6">
    <name type="scientific">Criibacterium bergeronii</name>
    <dbReference type="NCBI Taxonomy" id="1871336"/>
    <lineage>
        <taxon>Bacteria</taxon>
        <taxon>Bacillati</taxon>
        <taxon>Bacillota</taxon>
        <taxon>Clostridia</taxon>
        <taxon>Peptostreptococcales</taxon>
        <taxon>Filifactoraceae</taxon>
        <taxon>Criibacterium</taxon>
    </lineage>
</organism>
<dbReference type="HAMAP" id="MF_02214">
    <property type="entry name" value="Lipid_II_synth_MurT"/>
    <property type="match status" value="1"/>
</dbReference>
<keyword evidence="2" id="KW-0961">Cell wall biogenesis/degradation</keyword>
<reference evidence="5 6" key="1">
    <citation type="journal article" date="2016" name="Genome Announc.">
        <title>Draft Genome Sequence of Criibacterium bergeronii gen. nov., sp. nov., Strain CCRI-22567T, Isolated from a Vaginal Sample from a Woman with Bacterial Vaginosis.</title>
        <authorList>
            <person name="Maheux A.F."/>
            <person name="Berube E."/>
            <person name="Boudreau D.K."/>
            <person name="Raymond F."/>
            <person name="Corbeil J."/>
            <person name="Roy P.H."/>
            <person name="Boissinot M."/>
            <person name="Omar R.F."/>
        </authorList>
    </citation>
    <scope>NUCLEOTIDE SEQUENCE [LARGE SCALE GENOMIC DNA]</scope>
    <source>
        <strain evidence="5 6">CCRI-22567</strain>
    </source>
</reference>
<feature type="binding site" evidence="2">
    <location>
        <position position="208"/>
    </location>
    <ligand>
        <name>Zn(2+)</name>
        <dbReference type="ChEBI" id="CHEBI:29105"/>
    </ligand>
</feature>
<dbReference type="PANTHER" id="PTHR23135">
    <property type="entry name" value="MUR LIGASE FAMILY MEMBER"/>
    <property type="match status" value="1"/>
</dbReference>
<dbReference type="UniPathway" id="UPA00219"/>
<comment type="similarity">
    <text evidence="2">Belongs to the MurCDEF family. MurT subfamily.</text>
</comment>
<dbReference type="GO" id="GO:0071555">
    <property type="term" value="P:cell wall organization"/>
    <property type="evidence" value="ECO:0007669"/>
    <property type="project" value="UniProtKB-KW"/>
</dbReference>
<dbReference type="Pfam" id="PF08245">
    <property type="entry name" value="Mur_ligase_M"/>
    <property type="match status" value="1"/>
</dbReference>
<evidence type="ECO:0000259" key="4">
    <source>
        <dbReference type="Pfam" id="PF08353"/>
    </source>
</evidence>
<comment type="catalytic activity">
    <reaction evidence="2">
        <text>beta-D-GlcNAc-(1-&gt;4)-Mur2Ac(oyl-L-Ala-gamma-D-Glu-L-Lys-D-Ala-D-Ala)-di-trans,octa-cis-undecaprenyl diphosphate + ATP = beta-D-GlcNAc-(1-&gt;4)-Mur2Ac(oyl-L-Ala-gamma-D-O-P-Glu-L-Lys-D-Ala-D-Ala)-di-trans,octa-cis-undecaprenyl diphosphate + ADP</text>
        <dbReference type="Rhea" id="RHEA:59488"/>
        <dbReference type="ChEBI" id="CHEBI:30616"/>
        <dbReference type="ChEBI" id="CHEBI:60033"/>
        <dbReference type="ChEBI" id="CHEBI:143132"/>
        <dbReference type="ChEBI" id="CHEBI:456216"/>
    </reaction>
</comment>
<dbReference type="RefSeq" id="WP_068911619.1">
    <property type="nucleotide sequence ID" value="NZ_MBEW02000001.1"/>
</dbReference>
<gene>
    <name evidence="2" type="primary">murT</name>
    <name evidence="5" type="ORF">BBG48_000620</name>
</gene>
<feature type="domain" description="Lipid II isoglutaminyl synthase (glutamine-hydrolyzing) subunit MurT C-terminal" evidence="4">
    <location>
        <begin position="314"/>
        <end position="420"/>
    </location>
</feature>
<dbReference type="GO" id="GO:0016881">
    <property type="term" value="F:acid-amino acid ligase activity"/>
    <property type="evidence" value="ECO:0007669"/>
    <property type="project" value="InterPro"/>
</dbReference>
<comment type="catalytic activity">
    <reaction evidence="2">
        <text>beta-D-GlcNAc-(1-&gt;4)-Mur2Ac(oyl-L-Ala-gamma-D-O-P-Glu-L-Lys-D-Ala-D-Ala)-di-trans,octa-cis-undecaprenyl diphosphate + NH4(+) = beta-D-GlcNAc-(1-&gt;4)-Mur2Ac(oyl-L-Ala-D-isoglutaminyl-L-Lys-D-Ala-D-Ala)-di-trans,octa-cis-undecaprenyl diphosphate + phosphate + H(+)</text>
        <dbReference type="Rhea" id="RHEA:57932"/>
        <dbReference type="ChEBI" id="CHEBI:15378"/>
        <dbReference type="ChEBI" id="CHEBI:28938"/>
        <dbReference type="ChEBI" id="CHEBI:43474"/>
        <dbReference type="ChEBI" id="CHEBI:62233"/>
        <dbReference type="ChEBI" id="CHEBI:143132"/>
    </reaction>
</comment>
<dbReference type="EC" id="6.3.5.13" evidence="2"/>
<feature type="active site" evidence="2">
    <location>
        <position position="350"/>
    </location>
</feature>
<name>A0A371IP36_9FIRM</name>
<dbReference type="InterPro" id="IPR013221">
    <property type="entry name" value="Mur_ligase_cen"/>
</dbReference>